<accession>A0A4Y8ZSX6</accession>
<dbReference type="Proteomes" id="UP000298213">
    <property type="component" value="Unassembled WGS sequence"/>
</dbReference>
<evidence type="ECO:0000313" key="5">
    <source>
        <dbReference type="Proteomes" id="UP000298213"/>
    </source>
</evidence>
<feature type="domain" description="FecR protein" evidence="2">
    <location>
        <begin position="108"/>
        <end position="197"/>
    </location>
</feature>
<comment type="caution">
    <text evidence="4">The sequence shown here is derived from an EMBL/GenBank/DDBJ whole genome shotgun (WGS) entry which is preliminary data.</text>
</comment>
<dbReference type="Pfam" id="PF04773">
    <property type="entry name" value="FecR"/>
    <property type="match status" value="1"/>
</dbReference>
<name>A0A4Y8ZSX6_9SPHN</name>
<evidence type="ECO:0000259" key="2">
    <source>
        <dbReference type="Pfam" id="PF04773"/>
    </source>
</evidence>
<feature type="transmembrane region" description="Helical" evidence="1">
    <location>
        <begin position="81"/>
        <end position="100"/>
    </location>
</feature>
<dbReference type="AlphaFoldDB" id="A0A4Y8ZSX6"/>
<dbReference type="PANTHER" id="PTHR30273:SF2">
    <property type="entry name" value="PROTEIN FECR"/>
    <property type="match status" value="1"/>
</dbReference>
<keyword evidence="1" id="KW-1133">Transmembrane helix</keyword>
<dbReference type="Gene3D" id="2.60.120.1440">
    <property type="match status" value="1"/>
</dbReference>
<evidence type="ECO:0000259" key="3">
    <source>
        <dbReference type="Pfam" id="PF16220"/>
    </source>
</evidence>
<dbReference type="GO" id="GO:0016989">
    <property type="term" value="F:sigma factor antagonist activity"/>
    <property type="evidence" value="ECO:0007669"/>
    <property type="project" value="TreeGrafter"/>
</dbReference>
<dbReference type="Pfam" id="PF16220">
    <property type="entry name" value="DUF4880"/>
    <property type="match status" value="1"/>
</dbReference>
<proteinExistence type="predicted"/>
<dbReference type="PIRSF" id="PIRSF018266">
    <property type="entry name" value="FecR"/>
    <property type="match status" value="1"/>
</dbReference>
<organism evidence="4 5">
    <name type="scientific">Sphingomonas parva</name>
    <dbReference type="NCBI Taxonomy" id="2555898"/>
    <lineage>
        <taxon>Bacteria</taxon>
        <taxon>Pseudomonadati</taxon>
        <taxon>Pseudomonadota</taxon>
        <taxon>Alphaproteobacteria</taxon>
        <taxon>Sphingomonadales</taxon>
        <taxon>Sphingomonadaceae</taxon>
        <taxon>Sphingomonas</taxon>
    </lineage>
</organism>
<reference evidence="4 5" key="1">
    <citation type="submission" date="2019-03" db="EMBL/GenBank/DDBJ databases">
        <title>Genome sequence of Sphingomonas sp. 17J27-24.</title>
        <authorList>
            <person name="Kim M."/>
            <person name="Maeng S."/>
            <person name="Sathiyaraj S."/>
        </authorList>
    </citation>
    <scope>NUCLEOTIDE SEQUENCE [LARGE SCALE GENOMIC DNA]</scope>
    <source>
        <strain evidence="4 5">17J27-24</strain>
    </source>
</reference>
<evidence type="ECO:0000313" key="4">
    <source>
        <dbReference type="EMBL" id="TFI58597.1"/>
    </source>
</evidence>
<dbReference type="OrthoDB" id="7346218at2"/>
<keyword evidence="1" id="KW-0472">Membrane</keyword>
<dbReference type="PANTHER" id="PTHR30273">
    <property type="entry name" value="PERIPLASMIC SIGNAL SENSOR AND SIGMA FACTOR ACTIVATOR FECR-RELATED"/>
    <property type="match status" value="1"/>
</dbReference>
<dbReference type="InterPro" id="IPR006860">
    <property type="entry name" value="FecR"/>
</dbReference>
<sequence length="312" mass="33252">MLTRRQDDEAIGWVIRLKHGSAEDWEAFTAWLEADPANLAAYEAAELADADAGMLSPAAAVPEIPQDVSAERAAPRLPRRMLFGTAVAAGIALFGAWISIDAGDVYSIETRPGESRTIALDDGSRIEINGASRVTLDRDRPRYAALDRGEALFRIVHDETRPFEVDAGESVLRDLGTVFNVVRSDRVLEVAVSEGAVLFEPEGEKKILQPGMAISKAAGEPARVTRVAPDAVGAWRDGRLVYAGADASRIAADLSRNLGVPVTVAGSRPFSGVIVLDGSDQEVLGRTAALLGLRLARQGEGWTMQTGTGAPR</sequence>
<feature type="domain" description="FecR N-terminal" evidence="3">
    <location>
        <begin position="8"/>
        <end position="46"/>
    </location>
</feature>
<gene>
    <name evidence="4" type="ORF">E2493_09235</name>
</gene>
<evidence type="ECO:0000256" key="1">
    <source>
        <dbReference type="SAM" id="Phobius"/>
    </source>
</evidence>
<dbReference type="InterPro" id="IPR032623">
    <property type="entry name" value="FecR_N"/>
</dbReference>
<keyword evidence="1" id="KW-0812">Transmembrane</keyword>
<dbReference type="EMBL" id="SPDV01000014">
    <property type="protein sequence ID" value="TFI58597.1"/>
    <property type="molecule type" value="Genomic_DNA"/>
</dbReference>
<protein>
    <submittedName>
        <fullName evidence="4">DUF4880 domain-containing protein</fullName>
    </submittedName>
</protein>
<dbReference type="InterPro" id="IPR012373">
    <property type="entry name" value="Ferrdict_sens_TM"/>
</dbReference>
<dbReference type="RefSeq" id="WP_135085997.1">
    <property type="nucleotide sequence ID" value="NZ_SPDV01000014.1"/>
</dbReference>
<keyword evidence="5" id="KW-1185">Reference proteome</keyword>